<dbReference type="PANTHER" id="PTHR43649:SF12">
    <property type="entry name" value="DIACETYLCHITOBIOSE BINDING PROTEIN DASA"/>
    <property type="match status" value="1"/>
</dbReference>
<feature type="chain" id="PRO_5018674637" evidence="1">
    <location>
        <begin position="19"/>
        <end position="454"/>
    </location>
</feature>
<organism evidence="2 3">
    <name type="scientific">Labedella populi</name>
    <dbReference type="NCBI Taxonomy" id="2498850"/>
    <lineage>
        <taxon>Bacteria</taxon>
        <taxon>Bacillati</taxon>
        <taxon>Actinomycetota</taxon>
        <taxon>Actinomycetes</taxon>
        <taxon>Micrococcales</taxon>
        <taxon>Microbacteriaceae</taxon>
        <taxon>Labedella</taxon>
    </lineage>
</organism>
<dbReference type="Gene3D" id="3.40.190.10">
    <property type="entry name" value="Periplasmic binding protein-like II"/>
    <property type="match status" value="1"/>
</dbReference>
<evidence type="ECO:0000313" key="3">
    <source>
        <dbReference type="Proteomes" id="UP000288603"/>
    </source>
</evidence>
<gene>
    <name evidence="2" type="ORF">ELQ92_12890</name>
</gene>
<dbReference type="Proteomes" id="UP000288603">
    <property type="component" value="Unassembled WGS sequence"/>
</dbReference>
<reference evidence="2 3" key="1">
    <citation type="submission" date="2018-12" db="EMBL/GenBank/DDBJ databases">
        <authorList>
            <person name="Li F."/>
        </authorList>
    </citation>
    <scope>NUCLEOTIDE SEQUENCE [LARGE SCALE GENOMIC DNA]</scope>
    <source>
        <strain evidence="2 3">8H24J-4-2</strain>
    </source>
</reference>
<dbReference type="RefSeq" id="WP_128499648.1">
    <property type="nucleotide sequence ID" value="NZ_RZNC01000005.1"/>
</dbReference>
<dbReference type="OrthoDB" id="9795467at2"/>
<dbReference type="InterPro" id="IPR006059">
    <property type="entry name" value="SBP"/>
</dbReference>
<dbReference type="InterPro" id="IPR050490">
    <property type="entry name" value="Bact_solute-bd_prot1"/>
</dbReference>
<dbReference type="PROSITE" id="PS51257">
    <property type="entry name" value="PROKAR_LIPOPROTEIN"/>
    <property type="match status" value="1"/>
</dbReference>
<sequence length="454" mass="47711">MRKITRTLVAVGAVTAVAAMSACSSGGGATRSGDVSFSTEATGTLNAWGFENADDVGTSRLDYAADQLGDVEVEIDQTSFDAQKFTTRVAGGNVPDVVQMDRRFVATYASQGLIMPLDECFSIHDVDPASTYYESVLDDVTYDDGVWGVPQFYQPPAIILNNRVLEAAGVAPEEIDTSQPDVLLGAIEKMYQESDGNPTLIGFDPVAGGQAGLWILGAGGMLVEDGKPTLDDESNVAGLELLKRITDAQGGYAKVKSFTDSFDTFGENNQFVADQVGAQVNAQWYVNVLSPYVDALDISAVPFRGVDGEPFAVAGGQAFVIPANAKNPDAACSWALELTSLDAWKAAGEARAATLSETPGAINAGLFTGSPEADTFVREQYVGESGNAGFDQTISTYYDAVENGETFGASPAGQQIESELNNAVQSVLLGDKTPEDALADAQNAAMRAYDQAVG</sequence>
<dbReference type="AlphaFoldDB" id="A0A3S3ZND9"/>
<dbReference type="PANTHER" id="PTHR43649">
    <property type="entry name" value="ARABINOSE-BINDING PROTEIN-RELATED"/>
    <property type="match status" value="1"/>
</dbReference>
<dbReference type="SUPFAM" id="SSF53850">
    <property type="entry name" value="Periplasmic binding protein-like II"/>
    <property type="match status" value="1"/>
</dbReference>
<protein>
    <submittedName>
        <fullName evidence="2">Extracellular solute-binding protein</fullName>
    </submittedName>
</protein>
<dbReference type="Pfam" id="PF13416">
    <property type="entry name" value="SBP_bac_8"/>
    <property type="match status" value="1"/>
</dbReference>
<proteinExistence type="predicted"/>
<dbReference type="EMBL" id="RZNC01000005">
    <property type="protein sequence ID" value="RWZ59165.1"/>
    <property type="molecule type" value="Genomic_DNA"/>
</dbReference>
<evidence type="ECO:0000313" key="2">
    <source>
        <dbReference type="EMBL" id="RWZ59165.1"/>
    </source>
</evidence>
<keyword evidence="3" id="KW-1185">Reference proteome</keyword>
<feature type="signal peptide" evidence="1">
    <location>
        <begin position="1"/>
        <end position="18"/>
    </location>
</feature>
<evidence type="ECO:0000256" key="1">
    <source>
        <dbReference type="SAM" id="SignalP"/>
    </source>
</evidence>
<accession>A0A3S3ZND9</accession>
<keyword evidence="1" id="KW-0732">Signal</keyword>
<comment type="caution">
    <text evidence="2">The sequence shown here is derived from an EMBL/GenBank/DDBJ whole genome shotgun (WGS) entry which is preliminary data.</text>
</comment>
<name>A0A3S3ZND9_9MICO</name>